<dbReference type="RefSeq" id="WP_349243660.1">
    <property type="nucleotide sequence ID" value="NZ_JASCXX010000004.1"/>
</dbReference>
<dbReference type="InterPro" id="IPR001932">
    <property type="entry name" value="PPM-type_phosphatase-like_dom"/>
</dbReference>
<dbReference type="AlphaFoldDB" id="A0AAW6TRC7"/>
<comment type="caution">
    <text evidence="4">The sequence shown here is derived from an EMBL/GenBank/DDBJ whole genome shotgun (WGS) entry which is preliminary data.</text>
</comment>
<dbReference type="Pfam" id="PF07228">
    <property type="entry name" value="SpoIIE"/>
    <property type="match status" value="1"/>
</dbReference>
<proteinExistence type="predicted"/>
<protein>
    <submittedName>
        <fullName evidence="4">PP2C family protein-serine/threonine phosphatase</fullName>
        <ecNumber evidence="4">3.1.3.16</ecNumber>
    </submittedName>
</protein>
<name>A0AAW6TRC7_9BACT</name>
<dbReference type="InterPro" id="IPR052016">
    <property type="entry name" value="Bact_Sigma-Reg"/>
</dbReference>
<gene>
    <name evidence="4" type="ORF">QJ522_04280</name>
</gene>
<dbReference type="SMART" id="SM00331">
    <property type="entry name" value="PP2C_SIG"/>
    <property type="match status" value="1"/>
</dbReference>
<reference evidence="4" key="1">
    <citation type="submission" date="2023-05" db="EMBL/GenBank/DDBJ databases">
        <title>Anaerotaeda fermentans gen. nov., sp. nov., a novel anaerobic planctomycete of the new family within the order Sedimentisphaerales isolated from Taman Peninsula, Russia.</title>
        <authorList>
            <person name="Khomyakova M.A."/>
            <person name="Merkel A.Y."/>
            <person name="Slobodkin A.I."/>
        </authorList>
    </citation>
    <scope>NUCLEOTIDE SEQUENCE</scope>
    <source>
        <strain evidence="4">M17dextr</strain>
    </source>
</reference>
<accession>A0AAW6TRC7</accession>
<dbReference type="GO" id="GO:0004722">
    <property type="term" value="F:protein serine/threonine phosphatase activity"/>
    <property type="evidence" value="ECO:0007669"/>
    <property type="project" value="UniProtKB-EC"/>
</dbReference>
<keyword evidence="5" id="KW-1185">Reference proteome</keyword>
<dbReference type="EMBL" id="JASCXX010000004">
    <property type="protein sequence ID" value="MDI6448251.1"/>
    <property type="molecule type" value="Genomic_DNA"/>
</dbReference>
<dbReference type="PANTHER" id="PTHR43156">
    <property type="entry name" value="STAGE II SPORULATION PROTEIN E-RELATED"/>
    <property type="match status" value="1"/>
</dbReference>
<dbReference type="SUPFAM" id="SSF81606">
    <property type="entry name" value="PP2C-like"/>
    <property type="match status" value="1"/>
</dbReference>
<dbReference type="EC" id="3.1.3.16" evidence="4"/>
<dbReference type="Proteomes" id="UP001431776">
    <property type="component" value="Unassembled WGS sequence"/>
</dbReference>
<dbReference type="Gene3D" id="3.60.40.10">
    <property type="entry name" value="PPM-type phosphatase domain"/>
    <property type="match status" value="1"/>
</dbReference>
<dbReference type="PANTHER" id="PTHR43156:SF2">
    <property type="entry name" value="STAGE II SPORULATION PROTEIN E"/>
    <property type="match status" value="1"/>
</dbReference>
<evidence type="ECO:0000256" key="2">
    <source>
        <dbReference type="SAM" id="MobiDB-lite"/>
    </source>
</evidence>
<sequence>MGKTQVGSGIEAPGSFTDVVYLSDKRELPLEVKRLFRQKRLSFRLLPMEGYRTVHLRPDLVGTVVIDAEGIDTSHDQRLGRVLESLERDNLGIILLTQRVKRPVRSFSLMPSDSSFFMTDKVASVSLDALWARISVHLADRKNQDSGIAVKPPSALSAAQRFGTSGPAQSGDESDRPSDNLTEQLRLAGLVQRDFLPAHLPNSDAASWAVTFIPAEWVSGDIYDVTRIDEQHIGFYIADAVGHSMPAALLTIFIKQAMVMRETLDKSYRIFSPTEVITNLNLKMLGQKLSGYQFATCCYCLLNVKTRQLSFARAGHPYPILFREGHEPQQLETRGALLGVFDSAEFTQSSVQLQSGDRLLLYSDGAESLVGQLIDNAGFQFNEELLALRDAPIHQIVDHLTELQSQRHITPEEVDDFTLVGLEIP</sequence>
<organism evidence="4 5">
    <name type="scientific">Anaerobaca lacustris</name>
    <dbReference type="NCBI Taxonomy" id="3044600"/>
    <lineage>
        <taxon>Bacteria</taxon>
        <taxon>Pseudomonadati</taxon>
        <taxon>Planctomycetota</taxon>
        <taxon>Phycisphaerae</taxon>
        <taxon>Sedimentisphaerales</taxon>
        <taxon>Anaerobacaceae</taxon>
        <taxon>Anaerobaca</taxon>
    </lineage>
</organism>
<keyword evidence="1 4" id="KW-0378">Hydrolase</keyword>
<evidence type="ECO:0000313" key="4">
    <source>
        <dbReference type="EMBL" id="MDI6448251.1"/>
    </source>
</evidence>
<feature type="region of interest" description="Disordered" evidence="2">
    <location>
        <begin position="153"/>
        <end position="179"/>
    </location>
</feature>
<feature type="domain" description="PPM-type phosphatase" evidence="3">
    <location>
        <begin position="203"/>
        <end position="424"/>
    </location>
</feature>
<evidence type="ECO:0000313" key="5">
    <source>
        <dbReference type="Proteomes" id="UP001431776"/>
    </source>
</evidence>
<evidence type="ECO:0000256" key="1">
    <source>
        <dbReference type="ARBA" id="ARBA00022801"/>
    </source>
</evidence>
<dbReference type="InterPro" id="IPR036457">
    <property type="entry name" value="PPM-type-like_dom_sf"/>
</dbReference>
<evidence type="ECO:0000259" key="3">
    <source>
        <dbReference type="SMART" id="SM00331"/>
    </source>
</evidence>